<dbReference type="EMBL" id="LXNG01000023">
    <property type="protein sequence ID" value="OAG66826.1"/>
    <property type="molecule type" value="Genomic_DNA"/>
</dbReference>
<evidence type="ECO:0000313" key="1">
    <source>
        <dbReference type="EMBL" id="OAG66826.1"/>
    </source>
</evidence>
<protein>
    <submittedName>
        <fullName evidence="1">Uncharacterized protein</fullName>
    </submittedName>
</protein>
<sequence length="68" mass="7202">MMARWVTGGNAAPHRVGAKCSRCLVCECGTHYPGPERTGAWPVGSVLLRRAIGGNARRTAPVRNGRTG</sequence>
<name>A0A1A9MAE0_9XANT</name>
<gene>
    <name evidence="1" type="ORF">A7D17_03620</name>
</gene>
<dbReference type="Proteomes" id="UP000077659">
    <property type="component" value="Unassembled WGS sequence"/>
</dbReference>
<dbReference type="AlphaFoldDB" id="A0A1A9MAE0"/>
<evidence type="ECO:0000313" key="2">
    <source>
        <dbReference type="Proteomes" id="UP000077659"/>
    </source>
</evidence>
<accession>A0A1A9MAE0</accession>
<reference evidence="1 2" key="1">
    <citation type="submission" date="2016-05" db="EMBL/GenBank/DDBJ databases">
        <title>Pathogenic, phenotypic and molecular characterisation of Xanthomonas nasturtii sp. nov. and Xanthomonas floridensis sp. nov., new species of Xanthomonas associated with watercress production in Florida.</title>
        <authorList>
            <person name="Vicente J.G."/>
            <person name="Rothwell S."/>
            <person name="Holub E.B."/>
            <person name="Studholme D.J."/>
        </authorList>
    </citation>
    <scope>NUCLEOTIDE SEQUENCE [LARGE SCALE GENOMIC DNA]</scope>
    <source>
        <strain evidence="1 2">WHRI 8848</strain>
    </source>
</reference>
<proteinExistence type="predicted"/>
<organism evidence="1 2">
    <name type="scientific">Xanthomonas floridensis</name>
    <dbReference type="NCBI Taxonomy" id="1843580"/>
    <lineage>
        <taxon>Bacteria</taxon>
        <taxon>Pseudomonadati</taxon>
        <taxon>Pseudomonadota</taxon>
        <taxon>Gammaproteobacteria</taxon>
        <taxon>Lysobacterales</taxon>
        <taxon>Lysobacteraceae</taxon>
        <taxon>Xanthomonas</taxon>
    </lineage>
</organism>
<comment type="caution">
    <text evidence="1">The sequence shown here is derived from an EMBL/GenBank/DDBJ whole genome shotgun (WGS) entry which is preliminary data.</text>
</comment>